<keyword evidence="2" id="KW-1133">Transmembrane helix</keyword>
<dbReference type="RefSeq" id="WP_261613870.1">
    <property type="nucleotide sequence ID" value="NZ_JALIDZ010000001.1"/>
</dbReference>
<keyword evidence="4" id="KW-1185">Reference proteome</keyword>
<gene>
    <name evidence="3" type="ORF">MUB46_00345</name>
</gene>
<keyword evidence="2" id="KW-0472">Membrane</keyword>
<protein>
    <submittedName>
        <fullName evidence="3">Uncharacterized protein</fullName>
    </submittedName>
</protein>
<evidence type="ECO:0000256" key="2">
    <source>
        <dbReference type="SAM" id="Phobius"/>
    </source>
</evidence>
<name>A0AAW5QUH4_9HYPH</name>
<evidence type="ECO:0000313" key="3">
    <source>
        <dbReference type="EMBL" id="MCT8970298.1"/>
    </source>
</evidence>
<feature type="transmembrane region" description="Helical" evidence="2">
    <location>
        <begin position="6"/>
        <end position="22"/>
    </location>
</feature>
<proteinExistence type="predicted"/>
<reference evidence="3 4" key="1">
    <citation type="submission" date="2022-04" db="EMBL/GenBank/DDBJ databases">
        <authorList>
            <person name="Ye Y.-Q."/>
            <person name="Du Z.-J."/>
        </authorList>
    </citation>
    <scope>NUCLEOTIDE SEQUENCE [LARGE SCALE GENOMIC DNA]</scope>
    <source>
        <strain evidence="3 4">A6E488</strain>
    </source>
</reference>
<feature type="region of interest" description="Disordered" evidence="1">
    <location>
        <begin position="43"/>
        <end position="65"/>
    </location>
</feature>
<dbReference type="AlphaFoldDB" id="A0AAW5QUH4"/>
<organism evidence="3 4">
    <name type="scientific">Microbaculum marinisediminis</name>
    <dbReference type="NCBI Taxonomy" id="2931392"/>
    <lineage>
        <taxon>Bacteria</taxon>
        <taxon>Pseudomonadati</taxon>
        <taxon>Pseudomonadota</taxon>
        <taxon>Alphaproteobacteria</taxon>
        <taxon>Hyphomicrobiales</taxon>
        <taxon>Tepidamorphaceae</taxon>
        <taxon>Microbaculum</taxon>
    </lineage>
</organism>
<keyword evidence="2" id="KW-0812">Transmembrane</keyword>
<dbReference type="Proteomes" id="UP001320898">
    <property type="component" value="Unassembled WGS sequence"/>
</dbReference>
<comment type="caution">
    <text evidence="3">The sequence shown here is derived from an EMBL/GenBank/DDBJ whole genome shotgun (WGS) entry which is preliminary data.</text>
</comment>
<evidence type="ECO:0000313" key="4">
    <source>
        <dbReference type="Proteomes" id="UP001320898"/>
    </source>
</evidence>
<dbReference type="EMBL" id="JALIDZ010000001">
    <property type="protein sequence ID" value="MCT8970298.1"/>
    <property type="molecule type" value="Genomic_DNA"/>
</dbReference>
<accession>A0AAW5QUH4</accession>
<sequence length="65" mass="7281">MANPLLIGGLVMGGAVAAWRLMREHGRGRSMFAKLLRDPAERQPGEVVHLERDPETGVYTPRKKR</sequence>
<evidence type="ECO:0000256" key="1">
    <source>
        <dbReference type="SAM" id="MobiDB-lite"/>
    </source>
</evidence>
<feature type="compositionally biased region" description="Basic and acidic residues" evidence="1">
    <location>
        <begin position="43"/>
        <end position="55"/>
    </location>
</feature>